<comment type="caution">
    <text evidence="2">The sequence shown here is derived from an EMBL/GenBank/DDBJ whole genome shotgun (WGS) entry which is preliminary data.</text>
</comment>
<dbReference type="SUPFAM" id="SSF52047">
    <property type="entry name" value="RNI-like"/>
    <property type="match status" value="1"/>
</dbReference>
<evidence type="ECO:0000256" key="1">
    <source>
        <dbReference type="SAM" id="MobiDB-lite"/>
    </source>
</evidence>
<organism evidence="2 3">
    <name type="scientific">Candolleomyces eurysporus</name>
    <dbReference type="NCBI Taxonomy" id="2828524"/>
    <lineage>
        <taxon>Eukaryota</taxon>
        <taxon>Fungi</taxon>
        <taxon>Dikarya</taxon>
        <taxon>Basidiomycota</taxon>
        <taxon>Agaricomycotina</taxon>
        <taxon>Agaricomycetes</taxon>
        <taxon>Agaricomycetidae</taxon>
        <taxon>Agaricales</taxon>
        <taxon>Agaricineae</taxon>
        <taxon>Psathyrellaceae</taxon>
        <taxon>Candolleomyces</taxon>
    </lineage>
</organism>
<dbReference type="EMBL" id="JANBPK010000828">
    <property type="protein sequence ID" value="KAJ2930607.1"/>
    <property type="molecule type" value="Genomic_DNA"/>
</dbReference>
<name>A0A9W8MI01_9AGAR</name>
<evidence type="ECO:0000313" key="2">
    <source>
        <dbReference type="EMBL" id="KAJ2930607.1"/>
    </source>
</evidence>
<gene>
    <name evidence="2" type="ORF">H1R20_g6488</name>
</gene>
<sequence length="590" mass="66066">MCYRISPPDNFYCLSLAFTCKRFYSVTHPMLLGAYTKQLREATTLERLTIFKRATATPNSDPHDRCYQPLSPEQYSELFASTSHMKQLRVHYTISSAFMIAQIWSLCALFARNVKLELITIQFAFDTVQRIAGQNTKPHRSWFRAFASLLQACVSHEGVQIELMSPPASRGPEYSPFAHRVLYPASMTTLPPPRRQPVVAPQPTSLFRWIVSFFKGKSMDRRNFLPAQPTEPSPVVTEHSSPPTLTSERVDPAYPIPIVPLNTESRLSRLVLAGALIFTPLIYLSLETCLLDPSQSALTSLSISDSSCSHYDWHAILQLPAWQRFSRLEHLDVVDSQIPFPDLLEFLQRHPTIVDLDLSRYTAIGKVEFPEGDGRCDFLPKLRKLNGTPEFLIPFLNNPQSSNARSPLLEVLGITQAPYAIHTKDPLQDLTTVLKSLLETRCSRTTTTMAEGTLSNMKGKEAESTAATSGATTNPDSKIRHVSLRLVPDTPSGLEDWLRNALTSTTESDSVTRGPDSDAGNVFVNPSAQSLCEAARALSHVGTSFELISKHRKVTIPVDRPWYQHLRRNSYSPSWAQRAEGRDILLPTEA</sequence>
<dbReference type="Proteomes" id="UP001140091">
    <property type="component" value="Unassembled WGS sequence"/>
</dbReference>
<feature type="compositionally biased region" description="Polar residues" evidence="1">
    <location>
        <begin position="238"/>
        <end position="247"/>
    </location>
</feature>
<dbReference type="InterPro" id="IPR032675">
    <property type="entry name" value="LRR_dom_sf"/>
</dbReference>
<proteinExistence type="predicted"/>
<protein>
    <submittedName>
        <fullName evidence="2">Uncharacterized protein</fullName>
    </submittedName>
</protein>
<keyword evidence="3" id="KW-1185">Reference proteome</keyword>
<feature type="region of interest" description="Disordered" evidence="1">
    <location>
        <begin position="448"/>
        <end position="476"/>
    </location>
</feature>
<evidence type="ECO:0000313" key="3">
    <source>
        <dbReference type="Proteomes" id="UP001140091"/>
    </source>
</evidence>
<dbReference type="Gene3D" id="3.80.10.10">
    <property type="entry name" value="Ribonuclease Inhibitor"/>
    <property type="match status" value="1"/>
</dbReference>
<reference evidence="2" key="1">
    <citation type="submission" date="2022-06" db="EMBL/GenBank/DDBJ databases">
        <title>Genome Sequence of Candolleomyces eurysporus.</title>
        <authorList>
            <person name="Buettner E."/>
        </authorList>
    </citation>
    <scope>NUCLEOTIDE SEQUENCE</scope>
    <source>
        <strain evidence="2">VTCC 930004</strain>
    </source>
</reference>
<feature type="region of interest" description="Disordered" evidence="1">
    <location>
        <begin position="226"/>
        <end position="247"/>
    </location>
</feature>
<dbReference type="AlphaFoldDB" id="A0A9W8MI01"/>
<dbReference type="OrthoDB" id="3071324at2759"/>
<feature type="non-terminal residue" evidence="2">
    <location>
        <position position="1"/>
    </location>
</feature>
<accession>A0A9W8MI01</accession>
<feature type="compositionally biased region" description="Low complexity" evidence="1">
    <location>
        <begin position="464"/>
        <end position="473"/>
    </location>
</feature>